<comment type="caution">
    <text evidence="2">The sequence shown here is derived from an EMBL/GenBank/DDBJ whole genome shotgun (WGS) entry which is preliminary data.</text>
</comment>
<proteinExistence type="predicted"/>
<gene>
    <name evidence="2" type="ORF">GTQ48_13055</name>
</gene>
<dbReference type="Pfam" id="PF10263">
    <property type="entry name" value="SprT-like"/>
    <property type="match status" value="1"/>
</dbReference>
<dbReference type="RefSeq" id="WP_163107159.1">
    <property type="nucleotide sequence ID" value="NZ_JAAAWO010000010.1"/>
</dbReference>
<dbReference type="InterPro" id="IPR006640">
    <property type="entry name" value="SprT-like_domain"/>
</dbReference>
<accession>A0A6N9TGJ8</accession>
<organism evidence="2 3">
    <name type="scientific">Alteromonas genovensis</name>
    <dbReference type="NCBI Taxonomy" id="471225"/>
    <lineage>
        <taxon>Bacteria</taxon>
        <taxon>Pseudomonadati</taxon>
        <taxon>Pseudomonadota</taxon>
        <taxon>Gammaproteobacteria</taxon>
        <taxon>Alteromonadales</taxon>
        <taxon>Alteromonadaceae</taxon>
        <taxon>Alteromonas/Salinimonas group</taxon>
        <taxon>Alteromonas</taxon>
    </lineage>
</organism>
<dbReference type="PANTHER" id="PTHR38773:SF1">
    <property type="entry name" value="PROTEIN SPRT"/>
    <property type="match status" value="1"/>
</dbReference>
<dbReference type="GO" id="GO:0008237">
    <property type="term" value="F:metallopeptidase activity"/>
    <property type="evidence" value="ECO:0007669"/>
    <property type="project" value="UniProtKB-KW"/>
</dbReference>
<dbReference type="PANTHER" id="PTHR38773">
    <property type="entry name" value="PROTEIN SPRT"/>
    <property type="match status" value="1"/>
</dbReference>
<keyword evidence="2" id="KW-0378">Hydrolase</keyword>
<dbReference type="AlphaFoldDB" id="A0A6N9TGJ8"/>
<keyword evidence="2" id="KW-0482">Metalloprotease</keyword>
<feature type="domain" description="SprT-like" evidence="1">
    <location>
        <begin position="16"/>
        <end position="163"/>
    </location>
</feature>
<evidence type="ECO:0000313" key="2">
    <source>
        <dbReference type="EMBL" id="NDW16444.1"/>
    </source>
</evidence>
<dbReference type="EMBL" id="JAAAWO010000010">
    <property type="protein sequence ID" value="NDW16444.1"/>
    <property type="molecule type" value="Genomic_DNA"/>
</dbReference>
<name>A0A6N9TGJ8_9ALTE</name>
<dbReference type="Proteomes" id="UP000471381">
    <property type="component" value="Unassembled WGS sequence"/>
</dbReference>
<keyword evidence="3" id="KW-1185">Reference proteome</keyword>
<reference evidence="2 3" key="1">
    <citation type="submission" date="2020-01" db="EMBL/GenBank/DDBJ databases">
        <title>Genomes of bacteria type strains.</title>
        <authorList>
            <person name="Chen J."/>
            <person name="Zhu S."/>
            <person name="Yang J."/>
        </authorList>
    </citation>
    <scope>NUCLEOTIDE SEQUENCE [LARGE SCALE GENOMIC DNA]</scope>
    <source>
        <strain evidence="2 3">LMG 24078</strain>
    </source>
</reference>
<protein>
    <submittedName>
        <fullName evidence="2">SprT family zinc-dependent metalloprotease</fullName>
    </submittedName>
</protein>
<dbReference type="SMART" id="SM00731">
    <property type="entry name" value="SprT"/>
    <property type="match status" value="1"/>
</dbReference>
<dbReference type="GO" id="GO:0006508">
    <property type="term" value="P:proteolysis"/>
    <property type="evidence" value="ECO:0007669"/>
    <property type="project" value="UniProtKB-KW"/>
</dbReference>
<evidence type="ECO:0000259" key="1">
    <source>
        <dbReference type="SMART" id="SM00731"/>
    </source>
</evidence>
<dbReference type="NCBIfam" id="NF003421">
    <property type="entry name" value="PRK04860.1"/>
    <property type="match status" value="1"/>
</dbReference>
<dbReference type="GO" id="GO:0006950">
    <property type="term" value="P:response to stress"/>
    <property type="evidence" value="ECO:0007669"/>
    <property type="project" value="UniProtKB-ARBA"/>
</dbReference>
<sequence>MATRDLSEQQQQEIHAALTACYDKADDYFNRKFVRPHLSFRRSGKNAGTAFLQQNRINLHPLLFKQNQQAFLEEVIPHEVSHLLVWTLFGRVKPHGNEWQSIMIEVFGCEAKTTHSFDIKAVTNTVAYSCDCSEHALSMRRHKSIITGTRYRCRKCNTELSQN</sequence>
<evidence type="ECO:0000313" key="3">
    <source>
        <dbReference type="Proteomes" id="UP000471381"/>
    </source>
</evidence>
<keyword evidence="2" id="KW-0645">Protease</keyword>